<sequence length="1020" mass="115259">MALPPIPLNNSCSSSLTLSCSSSLHFLLCQPQTFLACSIKTIKFRVSCSNQTVQADTQQPQGVKVALGGRKKKRKPRPSFFEQIKDKWSLDLGSQRQKFPWQEAEQVEQPEEQEEEEEQVEECNQKSPRTYSSDTDVGVKASVNQTVSLRFQKRYSPWAVKPVERQYSFEPKDNGGELLVDDNALVSQHKNNITSPVIESVEIEEDVTAYDKTDREFDGNDDITAGIVGRGEKRIHLNIKPISEGEDYDEFSTFTVEYGDTGNLPGQRLKGLEIEGDVRGNSSVGEVIAEDVGSRDTASSREEKGVYLNIKPTGEGEDYGKFSTFTVKNGDTGNLPWQRVKGLEIEEDVRGNSSGDKIAAGDVGSRDTASSREEKGVYLNIRPTGDGEDYGKFSTFTVENGSIRNLPWQRVKEVEPHDGDERRRRRSNTDLAEKLLPEHELQRLRNIALRMMERFRVGVAGVTQELVDSIHEKWKLDEVVKLKFEGPLAANMKRAHEMLESKTGGLVVWRSGSSVVLYRGLTYKFPCVQSYANKFDTVHHQMDMGTDASLRVKEPVRTTEPLIPGAAEYLKDLSEEELMELSDLNHLLDELGPRFKDWSGREPLPVDADLLPAVVPGYKTPFRLLPYGVRHGLKNKEMTDFRRLARRSPPHFALGRNRELQGLARAMVKLWEKSAIAKIAIKRGVENTCNERMTEELKKLTGGTLLSRNKEYIVFYRGNDFLPPAVTEALTEREKLNLLQHDEEEQARKIASSVTESSIKTSQVPLLAGTLAETKAATSHWGRQPSRQEVKEMMRDSALSRLTSLIRNLEKKLVLAKAKVKKAERALAKLMDDMEPSNLPTDLETLTNEERFLFRKIGLSMKPYLLLGVRGVYSGTIENMHLHWKYRELVKIIVKRKNFAQLKHIAISLEAESGGVLVSIDKTTHGHAIIVYRGKNYLKPPALKPENLLTRRQALARSIELQRREALKHHISDLEELIELLKSELEYMRNGKNIDGNEAMYSTLGDSDFSDDDSEEDEET</sequence>
<evidence type="ECO:0000313" key="2">
    <source>
        <dbReference type="Proteomes" id="UP000828941"/>
    </source>
</evidence>
<reference evidence="1 2" key="1">
    <citation type="journal article" date="2022" name="DNA Res.">
        <title>Chromosomal-level genome assembly of the orchid tree Bauhinia variegata (Leguminosae; Cercidoideae) supports the allotetraploid origin hypothesis of Bauhinia.</title>
        <authorList>
            <person name="Zhong Y."/>
            <person name="Chen Y."/>
            <person name="Zheng D."/>
            <person name="Pang J."/>
            <person name="Liu Y."/>
            <person name="Luo S."/>
            <person name="Meng S."/>
            <person name="Qian L."/>
            <person name="Wei D."/>
            <person name="Dai S."/>
            <person name="Zhou R."/>
        </authorList>
    </citation>
    <scope>NUCLEOTIDE SEQUENCE [LARGE SCALE GENOMIC DNA]</scope>
    <source>
        <strain evidence="1">BV-YZ2020</strain>
    </source>
</reference>
<keyword evidence="2" id="KW-1185">Reference proteome</keyword>
<dbReference type="EMBL" id="CM039430">
    <property type="protein sequence ID" value="KAI4344523.1"/>
    <property type="molecule type" value="Genomic_DNA"/>
</dbReference>
<protein>
    <submittedName>
        <fullName evidence="1">Uncharacterized protein</fullName>
    </submittedName>
</protein>
<evidence type="ECO:0000313" key="1">
    <source>
        <dbReference type="EMBL" id="KAI4344523.1"/>
    </source>
</evidence>
<name>A0ACB9P7R2_BAUVA</name>
<proteinExistence type="predicted"/>
<comment type="caution">
    <text evidence="1">The sequence shown here is derived from an EMBL/GenBank/DDBJ whole genome shotgun (WGS) entry which is preliminary data.</text>
</comment>
<organism evidence="1 2">
    <name type="scientific">Bauhinia variegata</name>
    <name type="common">Purple orchid tree</name>
    <name type="synonym">Phanera variegata</name>
    <dbReference type="NCBI Taxonomy" id="167791"/>
    <lineage>
        <taxon>Eukaryota</taxon>
        <taxon>Viridiplantae</taxon>
        <taxon>Streptophyta</taxon>
        <taxon>Embryophyta</taxon>
        <taxon>Tracheophyta</taxon>
        <taxon>Spermatophyta</taxon>
        <taxon>Magnoliopsida</taxon>
        <taxon>eudicotyledons</taxon>
        <taxon>Gunneridae</taxon>
        <taxon>Pentapetalae</taxon>
        <taxon>rosids</taxon>
        <taxon>fabids</taxon>
        <taxon>Fabales</taxon>
        <taxon>Fabaceae</taxon>
        <taxon>Cercidoideae</taxon>
        <taxon>Cercideae</taxon>
        <taxon>Bauhiniinae</taxon>
        <taxon>Bauhinia</taxon>
    </lineage>
</organism>
<dbReference type="Proteomes" id="UP000828941">
    <property type="component" value="Chromosome 5"/>
</dbReference>
<accession>A0ACB9P7R2</accession>
<gene>
    <name evidence="1" type="ORF">L6164_011740</name>
</gene>